<name>A0A2N5RUS4_9BASI</name>
<protein>
    <submittedName>
        <fullName evidence="1">Uncharacterized protein</fullName>
    </submittedName>
</protein>
<comment type="caution">
    <text evidence="1">The sequence shown here is derived from an EMBL/GenBank/DDBJ whole genome shotgun (WGS) entry which is preliminary data.</text>
</comment>
<proteinExistence type="predicted"/>
<reference evidence="1 2" key="1">
    <citation type="submission" date="2017-11" db="EMBL/GenBank/DDBJ databases">
        <title>De novo assembly and phasing of dikaryotic genomes from two isolates of Puccinia coronata f. sp. avenae, the causal agent of oat crown rust.</title>
        <authorList>
            <person name="Miller M.E."/>
            <person name="Zhang Y."/>
            <person name="Omidvar V."/>
            <person name="Sperschneider J."/>
            <person name="Schwessinger B."/>
            <person name="Raley C."/>
            <person name="Palmer J.M."/>
            <person name="Garnica D."/>
            <person name="Upadhyaya N."/>
            <person name="Rathjen J."/>
            <person name="Taylor J.M."/>
            <person name="Park R.F."/>
            <person name="Dodds P.N."/>
            <person name="Hirsch C.D."/>
            <person name="Kianian S.F."/>
            <person name="Figueroa M."/>
        </authorList>
    </citation>
    <scope>NUCLEOTIDE SEQUENCE [LARGE SCALE GENOMIC DNA]</scope>
    <source>
        <strain evidence="1">12SD80</strain>
    </source>
</reference>
<sequence>MLVLILYCEIICNSPYSVTEWDSNLIHFVKYYAIMQEAQEALDIITDWAPSILQIGLPSWKNIPPWWTTGSRNLTVLNRTFSRRLLVNSSTCTIRAFAYLSCFVTQVLKSSLRTNKQGLRLAKEGVAHALEVLKQFINSRRAEPGLPCVHLEYRKTTIAVATACILEGCLLIPEHIDVDHCRNTIKTFADELDKEGGEWGVGTEDKYVKTLRTVLQDLDSRAIH</sequence>
<dbReference type="EMBL" id="PGCI01001477">
    <property type="protein sequence ID" value="PLW04746.1"/>
    <property type="molecule type" value="Genomic_DNA"/>
</dbReference>
<organism evidence="1 2">
    <name type="scientific">Puccinia coronata f. sp. avenae</name>
    <dbReference type="NCBI Taxonomy" id="200324"/>
    <lineage>
        <taxon>Eukaryota</taxon>
        <taxon>Fungi</taxon>
        <taxon>Dikarya</taxon>
        <taxon>Basidiomycota</taxon>
        <taxon>Pucciniomycotina</taxon>
        <taxon>Pucciniomycetes</taxon>
        <taxon>Pucciniales</taxon>
        <taxon>Pucciniaceae</taxon>
        <taxon>Puccinia</taxon>
    </lineage>
</organism>
<feature type="non-terminal residue" evidence="1">
    <location>
        <position position="224"/>
    </location>
</feature>
<evidence type="ECO:0000313" key="2">
    <source>
        <dbReference type="Proteomes" id="UP000235392"/>
    </source>
</evidence>
<dbReference type="AlphaFoldDB" id="A0A2N5RUS4"/>
<accession>A0A2N5RUS4</accession>
<dbReference type="Proteomes" id="UP000235392">
    <property type="component" value="Unassembled WGS sequence"/>
</dbReference>
<evidence type="ECO:0000313" key="1">
    <source>
        <dbReference type="EMBL" id="PLW04746.1"/>
    </source>
</evidence>
<gene>
    <name evidence="1" type="ORF">PCASD_25857</name>
</gene>